<feature type="transmembrane region" description="Helical" evidence="1">
    <location>
        <begin position="161"/>
        <end position="179"/>
    </location>
</feature>
<gene>
    <name evidence="2" type="ORF">H9Q13_17850</name>
</gene>
<keyword evidence="1" id="KW-0472">Membrane</keyword>
<keyword evidence="1" id="KW-1133">Transmembrane helix</keyword>
<dbReference type="EMBL" id="JACXAJ010000014">
    <property type="protein sequence ID" value="MBD1399035.1"/>
    <property type="molecule type" value="Genomic_DNA"/>
</dbReference>
<organism evidence="2 3">
    <name type="scientific">Pontibacter aquaedesilientis</name>
    <dbReference type="NCBI Taxonomy" id="2766980"/>
    <lineage>
        <taxon>Bacteria</taxon>
        <taxon>Pseudomonadati</taxon>
        <taxon>Bacteroidota</taxon>
        <taxon>Cytophagia</taxon>
        <taxon>Cytophagales</taxon>
        <taxon>Hymenobacteraceae</taxon>
        <taxon>Pontibacter</taxon>
    </lineage>
</organism>
<protein>
    <submittedName>
        <fullName evidence="2">Uncharacterized protein</fullName>
    </submittedName>
</protein>
<dbReference type="Proteomes" id="UP000625551">
    <property type="component" value="Unassembled WGS sequence"/>
</dbReference>
<feature type="transmembrane region" description="Helical" evidence="1">
    <location>
        <begin position="12"/>
        <end position="31"/>
    </location>
</feature>
<keyword evidence="1" id="KW-0812">Transmembrane</keyword>
<feature type="transmembrane region" description="Helical" evidence="1">
    <location>
        <begin position="37"/>
        <end position="60"/>
    </location>
</feature>
<proteinExistence type="predicted"/>
<accession>A0ABR7XL80</accession>
<name>A0ABR7XL80_9BACT</name>
<comment type="caution">
    <text evidence="2">The sequence shown here is derived from an EMBL/GenBank/DDBJ whole genome shotgun (WGS) entry which is preliminary data.</text>
</comment>
<evidence type="ECO:0000313" key="2">
    <source>
        <dbReference type="EMBL" id="MBD1399035.1"/>
    </source>
</evidence>
<dbReference type="RefSeq" id="WP_191185161.1">
    <property type="nucleotide sequence ID" value="NZ_JACXAJ010000014.1"/>
</dbReference>
<evidence type="ECO:0000313" key="3">
    <source>
        <dbReference type="Proteomes" id="UP000625551"/>
    </source>
</evidence>
<keyword evidence="3" id="KW-1185">Reference proteome</keyword>
<reference evidence="2 3" key="1">
    <citation type="submission" date="2020-09" db="EMBL/GenBank/DDBJ databases">
        <title>Genome sequencing and assembly of Pontibacter sp.</title>
        <authorList>
            <person name="Chhetri G."/>
        </authorList>
    </citation>
    <scope>NUCLEOTIDE SEQUENCE [LARGE SCALE GENOMIC DNA]</scope>
    <source>
        <strain evidence="2 3">JH31</strain>
    </source>
</reference>
<feature type="transmembrane region" description="Helical" evidence="1">
    <location>
        <begin position="191"/>
        <end position="209"/>
    </location>
</feature>
<evidence type="ECO:0000256" key="1">
    <source>
        <dbReference type="SAM" id="Phobius"/>
    </source>
</evidence>
<sequence length="226" mass="25822">MEYNIKFVAGGRLIAVGFVGMVLSISIPVYLEVNFGISGGLMGGLILSGTLLSFYLAYLVSKQSEHFIINDQGLTSRKHGEILWNEIHSLNIEDRNELEVFTIKFRFDQEISIPSKIDESQNRKTFVAFKEEVERRMTEEIRPTDELLQYSNHYDRKVHRYVAYVMTIVLILLIPYILYLVVAGEMTLKKLSAILLIYGSSMPLIVNVMQARMKRANKIAANQVQP</sequence>